<protein>
    <submittedName>
        <fullName evidence="1">Uncharacterized protein</fullName>
    </submittedName>
</protein>
<accession>A0ABS2TDH7</accession>
<gene>
    <name evidence="1" type="ORF">JVW63_01395</name>
</gene>
<dbReference type="EMBL" id="JAFFJS010000001">
    <property type="protein sequence ID" value="MBM9432367.1"/>
    <property type="molecule type" value="Genomic_DNA"/>
</dbReference>
<reference evidence="2" key="1">
    <citation type="submission" date="2021-02" db="EMBL/GenBank/DDBJ databases">
        <title>Leucobacter sp. CX169.</title>
        <authorList>
            <person name="Cheng Y."/>
        </authorList>
    </citation>
    <scope>NUCLEOTIDE SEQUENCE [LARGE SCALE GENOMIC DNA]</scope>
    <source>
        <strain evidence="2">JY899</strain>
    </source>
</reference>
<name>A0ABS2TDH7_9ACTO</name>
<organism evidence="1 2">
    <name type="scientific">Flaviflexus equikiangi</name>
    <dbReference type="NCBI Taxonomy" id="2758573"/>
    <lineage>
        <taxon>Bacteria</taxon>
        <taxon>Bacillati</taxon>
        <taxon>Actinomycetota</taxon>
        <taxon>Actinomycetes</taxon>
        <taxon>Actinomycetales</taxon>
        <taxon>Actinomycetaceae</taxon>
        <taxon>Flaviflexus</taxon>
    </lineage>
</organism>
<keyword evidence="2" id="KW-1185">Reference proteome</keyword>
<comment type="caution">
    <text evidence="1">The sequence shown here is derived from an EMBL/GenBank/DDBJ whole genome shotgun (WGS) entry which is preliminary data.</text>
</comment>
<sequence>MTSIDDIVTEYTLIKAQADSATKRLKELREQILTRLPKGGDVAGVKVSVTRPKSIDWVKVEQAFPAVAYPQIYAQALDRDAVKQFVSPAVLDGYATEGSPRMTIK</sequence>
<evidence type="ECO:0000313" key="1">
    <source>
        <dbReference type="EMBL" id="MBM9432367.1"/>
    </source>
</evidence>
<evidence type="ECO:0000313" key="2">
    <source>
        <dbReference type="Proteomes" id="UP000705983"/>
    </source>
</evidence>
<dbReference type="RefSeq" id="WP_187995941.1">
    <property type="nucleotide sequence ID" value="NZ_JACEXG010000001.1"/>
</dbReference>
<dbReference type="Proteomes" id="UP000705983">
    <property type="component" value="Unassembled WGS sequence"/>
</dbReference>
<proteinExistence type="predicted"/>